<dbReference type="EMBL" id="SOSA01000531">
    <property type="protein sequence ID" value="THC90344.1"/>
    <property type="molecule type" value="Genomic_DNA"/>
</dbReference>
<name>A0A4V6RQP8_9EURO</name>
<dbReference type="Proteomes" id="UP000308092">
    <property type="component" value="Unassembled WGS sequence"/>
</dbReference>
<proteinExistence type="predicted"/>
<keyword evidence="3" id="KW-1185">Reference proteome</keyword>
<accession>A0A4V6RQP8</accession>
<evidence type="ECO:0000256" key="1">
    <source>
        <dbReference type="SAM" id="MobiDB-lite"/>
    </source>
</evidence>
<dbReference type="VEuPathDB" id="FungiDB:EYZ11_010197"/>
<feature type="region of interest" description="Disordered" evidence="1">
    <location>
        <begin position="22"/>
        <end position="41"/>
    </location>
</feature>
<feature type="compositionally biased region" description="Basic and acidic residues" evidence="1">
    <location>
        <begin position="32"/>
        <end position="41"/>
    </location>
</feature>
<organism evidence="2 3">
    <name type="scientific">Aspergillus tanneri</name>
    <dbReference type="NCBI Taxonomy" id="1220188"/>
    <lineage>
        <taxon>Eukaryota</taxon>
        <taxon>Fungi</taxon>
        <taxon>Dikarya</taxon>
        <taxon>Ascomycota</taxon>
        <taxon>Pezizomycotina</taxon>
        <taxon>Eurotiomycetes</taxon>
        <taxon>Eurotiomycetidae</taxon>
        <taxon>Eurotiales</taxon>
        <taxon>Aspergillaceae</taxon>
        <taxon>Aspergillus</taxon>
        <taxon>Aspergillus subgen. Circumdati</taxon>
    </lineage>
</organism>
<reference evidence="2 3" key="1">
    <citation type="submission" date="2019-03" db="EMBL/GenBank/DDBJ databases">
        <title>The genome sequence of a newly discovered highly antifungal drug resistant Aspergillus species, Aspergillus tanneri NIH 1004.</title>
        <authorList>
            <person name="Mounaud S."/>
            <person name="Singh I."/>
            <person name="Joardar V."/>
            <person name="Pakala S."/>
            <person name="Pakala S."/>
            <person name="Venepally P."/>
            <person name="Hoover J."/>
            <person name="Nierman W."/>
            <person name="Chung J."/>
            <person name="Losada L."/>
        </authorList>
    </citation>
    <scope>NUCLEOTIDE SEQUENCE [LARGE SCALE GENOMIC DNA]</scope>
    <source>
        <strain evidence="2 3">NIH1004</strain>
    </source>
</reference>
<comment type="caution">
    <text evidence="2">The sequence shown here is derived from an EMBL/GenBank/DDBJ whole genome shotgun (WGS) entry which is preliminary data.</text>
</comment>
<gene>
    <name evidence="2" type="ORF">EYZ11_010197</name>
</gene>
<evidence type="ECO:0000313" key="3">
    <source>
        <dbReference type="Proteomes" id="UP000308092"/>
    </source>
</evidence>
<dbReference type="AlphaFoldDB" id="A0A4V6RQP8"/>
<evidence type="ECO:0000313" key="2">
    <source>
        <dbReference type="EMBL" id="THC90344.1"/>
    </source>
</evidence>
<sequence>MRGDKFPSTLDSILTPGYLLGEITRPSCSRPAPDRPDQLDA</sequence>
<protein>
    <submittedName>
        <fullName evidence="2">Uncharacterized protein</fullName>
    </submittedName>
</protein>